<evidence type="ECO:0000313" key="8">
    <source>
        <dbReference type="Proteomes" id="UP000773850"/>
    </source>
</evidence>
<dbReference type="EMBL" id="LQYY01000155">
    <property type="protein sequence ID" value="KYD30767.1"/>
    <property type="molecule type" value="Genomic_DNA"/>
</dbReference>
<evidence type="ECO:0000313" key="4">
    <source>
        <dbReference type="EMBL" id="RLQ14327.1"/>
    </source>
</evidence>
<evidence type="ECO:0000313" key="2">
    <source>
        <dbReference type="EMBL" id="KYD20618.1"/>
    </source>
</evidence>
<dbReference type="EMBL" id="LUCS01000003">
    <property type="protein sequence ID" value="KAF6512639.1"/>
    <property type="molecule type" value="Genomic_DNA"/>
</dbReference>
<name>A0A150N228_GEOSE</name>
<reference evidence="1 8" key="2">
    <citation type="submission" date="2016-03" db="EMBL/GenBank/DDBJ databases">
        <title>Spore heat resistance.</title>
        <authorList>
            <person name="Boekhorst J."/>
            <person name="Berendsen E.M."/>
            <person name="Wells-Bennik M.H."/>
            <person name="Kuipers O.P."/>
        </authorList>
    </citation>
    <scope>NUCLEOTIDE SEQUENCE [LARGE SCALE GENOMIC DNA]</scope>
    <source>
        <strain evidence="1 8">GS8</strain>
    </source>
</reference>
<dbReference type="Pfam" id="PF14116">
    <property type="entry name" value="YyzF"/>
    <property type="match status" value="1"/>
</dbReference>
<gene>
    <name evidence="2" type="ORF">B4109_2935</name>
    <name evidence="3" type="ORF">B4114_2956</name>
    <name evidence="4" type="ORF">D9548_06420</name>
    <name evidence="1" type="ORF">GS8_118</name>
</gene>
<dbReference type="AlphaFoldDB" id="A0A150N228"/>
<dbReference type="PATRIC" id="fig|1422.17.peg.2323"/>
<dbReference type="RefSeq" id="WP_080706568.1">
    <property type="nucleotide sequence ID" value="NZ_JARMRZ010000021.1"/>
</dbReference>
<dbReference type="Proteomes" id="UP000266922">
    <property type="component" value="Unassembled WGS sequence"/>
</dbReference>
<reference evidence="4 7" key="3">
    <citation type="submission" date="2018-10" db="EMBL/GenBank/DDBJ databases">
        <title>Geobacillus stearothermophilus in processing lines of powdered infant formula.</title>
        <authorList>
            <person name="Rhee M.S."/>
            <person name="Choi I.-G."/>
            <person name="Cho T.J."/>
            <person name="Park B."/>
        </authorList>
    </citation>
    <scope>NUCLEOTIDE SEQUENCE [LARGE SCALE GENOMIC DNA]</scope>
    <source>
        <strain evidence="4 7">FHS-PPGT130</strain>
    </source>
</reference>
<dbReference type="OrthoDB" id="1652387at2"/>
<organism evidence="3 6">
    <name type="scientific">Geobacillus stearothermophilus</name>
    <name type="common">Bacillus stearothermophilus</name>
    <dbReference type="NCBI Taxonomy" id="1422"/>
    <lineage>
        <taxon>Bacteria</taxon>
        <taxon>Bacillati</taxon>
        <taxon>Bacillota</taxon>
        <taxon>Bacilli</taxon>
        <taxon>Bacillales</taxon>
        <taxon>Anoxybacillaceae</taxon>
        <taxon>Geobacillus</taxon>
    </lineage>
</organism>
<evidence type="ECO:0000313" key="6">
    <source>
        <dbReference type="Proteomes" id="UP000075517"/>
    </source>
</evidence>
<dbReference type="EMBL" id="RCTJ01000015">
    <property type="protein sequence ID" value="RLQ14327.1"/>
    <property type="molecule type" value="Genomic_DNA"/>
</dbReference>
<sequence length="50" mass="5798">MMIFTCEEHIDMAIDEYVDETEQAPDVMFVDNSEKLCRFCKKKAVYAVGC</sequence>
<proteinExistence type="predicted"/>
<dbReference type="NCBIfam" id="TIGR04129">
    <property type="entry name" value="CxxH_BA5709"/>
    <property type="match status" value="1"/>
</dbReference>
<evidence type="ECO:0000313" key="7">
    <source>
        <dbReference type="Proteomes" id="UP000266922"/>
    </source>
</evidence>
<evidence type="ECO:0000313" key="5">
    <source>
        <dbReference type="Proteomes" id="UP000075424"/>
    </source>
</evidence>
<protein>
    <submittedName>
        <fullName evidence="4">CxxH/CxxC protein</fullName>
    </submittedName>
</protein>
<dbReference type="InterPro" id="IPR025626">
    <property type="entry name" value="YyzF"/>
</dbReference>
<dbReference type="Proteomes" id="UP000075424">
    <property type="component" value="Unassembled WGS sequence"/>
</dbReference>
<keyword evidence="8" id="KW-1185">Reference proteome</keyword>
<reference evidence="5 6" key="1">
    <citation type="submission" date="2016-01" db="EMBL/GenBank/DDBJ databases">
        <title>Draft Genome Sequences of Seven Thermophilic Sporeformers Isolated from Foods.</title>
        <authorList>
            <person name="Berendsen E.M."/>
            <person name="Wells-Bennik M.H."/>
            <person name="Krawcyk A.O."/>
            <person name="De Jong A."/>
            <person name="Holsappel S."/>
            <person name="Eijlander R.T."/>
            <person name="Kuipers O.P."/>
        </authorList>
    </citation>
    <scope>NUCLEOTIDE SEQUENCE [LARGE SCALE GENOMIC DNA]</scope>
    <source>
        <strain evidence="2 5">B4109</strain>
        <strain evidence="3 6">B4114</strain>
    </source>
</reference>
<accession>A0A150N228</accession>
<comment type="caution">
    <text evidence="3">The sequence shown here is derived from an EMBL/GenBank/DDBJ whole genome shotgun (WGS) entry which is preliminary data.</text>
</comment>
<evidence type="ECO:0000313" key="3">
    <source>
        <dbReference type="EMBL" id="KYD30767.1"/>
    </source>
</evidence>
<dbReference type="Proteomes" id="UP000075517">
    <property type="component" value="Unassembled WGS sequence"/>
</dbReference>
<dbReference type="EMBL" id="LQYV01000148">
    <property type="protein sequence ID" value="KYD20618.1"/>
    <property type="molecule type" value="Genomic_DNA"/>
</dbReference>
<evidence type="ECO:0000313" key="1">
    <source>
        <dbReference type="EMBL" id="KAF6512639.1"/>
    </source>
</evidence>
<dbReference type="Proteomes" id="UP000773850">
    <property type="component" value="Unassembled WGS sequence"/>
</dbReference>